<evidence type="ECO:0000313" key="2">
    <source>
        <dbReference type="Proteomes" id="UP000295565"/>
    </source>
</evidence>
<dbReference type="PANTHER" id="PTHR10000:SF58">
    <property type="entry name" value="PYRIDOXAL PHOSPHATE PHOSPHATASE YBHA"/>
    <property type="match status" value="1"/>
</dbReference>
<dbReference type="PANTHER" id="PTHR10000">
    <property type="entry name" value="PHOSPHOSERINE PHOSPHATASE"/>
    <property type="match status" value="1"/>
</dbReference>
<dbReference type="SFLD" id="SFLDS00003">
    <property type="entry name" value="Haloacid_Dehalogenase"/>
    <property type="match status" value="1"/>
</dbReference>
<comment type="caution">
    <text evidence="1">The sequence shown here is derived from an EMBL/GenBank/DDBJ whole genome shotgun (WGS) entry which is preliminary data.</text>
</comment>
<dbReference type="AlphaFoldDB" id="A0A4R1JLI7"/>
<evidence type="ECO:0008006" key="3">
    <source>
        <dbReference type="Google" id="ProtNLM"/>
    </source>
</evidence>
<reference evidence="1 2" key="1">
    <citation type="submission" date="2019-03" db="EMBL/GenBank/DDBJ databases">
        <title>Genomic Encyclopedia of Type Strains, Phase IV (KMG-IV): sequencing the most valuable type-strain genomes for metagenomic binning, comparative biology and taxonomic classification.</title>
        <authorList>
            <person name="Goeker M."/>
        </authorList>
    </citation>
    <scope>NUCLEOTIDE SEQUENCE [LARGE SCALE GENOMIC DNA]</scope>
    <source>
        <strain evidence="1 2">DSM 18577</strain>
    </source>
</reference>
<keyword evidence="2" id="KW-1185">Reference proteome</keyword>
<dbReference type="InterPro" id="IPR023214">
    <property type="entry name" value="HAD_sf"/>
</dbReference>
<sequence length="273" mass="30160">MSYKVVAFDLDGTLINSRREITEQSMRAIEQIRQQGMKVVIVTGRHHVAVRAYHHQLGLDTPVVCCNGTYLYDFKNDCVIHGNPIGNDIAAQIVDFMDHDSINMLMYTTGAMNYQRVDDNIAGLQEWSRTLAPELRPVMLQADLAQIVSSGETIWKFVATGDDTDLIRSKVTEIETKLPLSCEWSWSNRVDLSAAGNTKGNQLAQLLNDWQIEPSELIAFGDNGNDMSMIQLAGVGVAMGNAVEPLKAAADYVTDDHDNEGVAKGLAHFFDIA</sequence>
<dbReference type="Pfam" id="PF08282">
    <property type="entry name" value="Hydrolase_3"/>
    <property type="match status" value="1"/>
</dbReference>
<dbReference type="Gene3D" id="3.30.1240.10">
    <property type="match status" value="1"/>
</dbReference>
<evidence type="ECO:0000313" key="1">
    <source>
        <dbReference type="EMBL" id="TCK51918.1"/>
    </source>
</evidence>
<proteinExistence type="predicted"/>
<dbReference type="CDD" id="cd07516">
    <property type="entry name" value="HAD_Pase"/>
    <property type="match status" value="1"/>
</dbReference>
<dbReference type="InterPro" id="IPR000150">
    <property type="entry name" value="Cof"/>
</dbReference>
<accession>A0A4R1JLI7</accession>
<dbReference type="GO" id="GO:0000287">
    <property type="term" value="F:magnesium ion binding"/>
    <property type="evidence" value="ECO:0007669"/>
    <property type="project" value="UniProtKB-ARBA"/>
</dbReference>
<dbReference type="PROSITE" id="PS01229">
    <property type="entry name" value="COF_2"/>
    <property type="match status" value="1"/>
</dbReference>
<gene>
    <name evidence="1" type="ORF">EV690_2010</name>
</gene>
<dbReference type="NCBIfam" id="TIGR00099">
    <property type="entry name" value="Cof-subfamily"/>
    <property type="match status" value="1"/>
</dbReference>
<dbReference type="RefSeq" id="WP_165872719.1">
    <property type="nucleotide sequence ID" value="NZ_OU594967.1"/>
</dbReference>
<name>A0A4R1JLI7_9GAMM</name>
<dbReference type="GO" id="GO:0016791">
    <property type="term" value="F:phosphatase activity"/>
    <property type="evidence" value="ECO:0007669"/>
    <property type="project" value="UniProtKB-ARBA"/>
</dbReference>
<protein>
    <recommendedName>
        <fullName evidence="3">Cof subfamily protein (Haloacid dehalogenase superfamily)/HAD superfamily hydrolase (TIGR01484 family)</fullName>
    </recommendedName>
</protein>
<dbReference type="SUPFAM" id="SSF56784">
    <property type="entry name" value="HAD-like"/>
    <property type="match status" value="1"/>
</dbReference>
<dbReference type="EMBL" id="SMGD01000013">
    <property type="protein sequence ID" value="TCK51918.1"/>
    <property type="molecule type" value="Genomic_DNA"/>
</dbReference>
<dbReference type="InterPro" id="IPR006379">
    <property type="entry name" value="HAD-SF_hydro_IIB"/>
</dbReference>
<dbReference type="SFLD" id="SFLDG01140">
    <property type="entry name" value="C2.B:_Phosphomannomutase_and_P"/>
    <property type="match status" value="1"/>
</dbReference>
<dbReference type="GO" id="GO:0005829">
    <property type="term" value="C:cytosol"/>
    <property type="evidence" value="ECO:0007669"/>
    <property type="project" value="TreeGrafter"/>
</dbReference>
<organism evidence="1 2">
    <name type="scientific">Celerinatantimonas diazotrophica</name>
    <dbReference type="NCBI Taxonomy" id="412034"/>
    <lineage>
        <taxon>Bacteria</taxon>
        <taxon>Pseudomonadati</taxon>
        <taxon>Pseudomonadota</taxon>
        <taxon>Gammaproteobacteria</taxon>
        <taxon>Celerinatantimonadaceae</taxon>
        <taxon>Celerinatantimonas</taxon>
    </lineage>
</organism>
<dbReference type="NCBIfam" id="NF007821">
    <property type="entry name" value="PRK10530.1"/>
    <property type="match status" value="1"/>
</dbReference>
<dbReference type="NCBIfam" id="TIGR01484">
    <property type="entry name" value="HAD-SF-IIB"/>
    <property type="match status" value="1"/>
</dbReference>
<dbReference type="Proteomes" id="UP000295565">
    <property type="component" value="Unassembled WGS sequence"/>
</dbReference>
<dbReference type="Gene3D" id="3.40.50.1000">
    <property type="entry name" value="HAD superfamily/HAD-like"/>
    <property type="match status" value="1"/>
</dbReference>
<dbReference type="InterPro" id="IPR036412">
    <property type="entry name" value="HAD-like_sf"/>
</dbReference>